<organism evidence="1 2">
    <name type="scientific">Nonomuraea coxensis DSM 45129</name>
    <dbReference type="NCBI Taxonomy" id="1122611"/>
    <lineage>
        <taxon>Bacteria</taxon>
        <taxon>Bacillati</taxon>
        <taxon>Actinomycetota</taxon>
        <taxon>Actinomycetes</taxon>
        <taxon>Streptosporangiales</taxon>
        <taxon>Streptosporangiaceae</taxon>
        <taxon>Nonomuraea</taxon>
    </lineage>
</organism>
<sequence>MYRAGLVLAGLVGGMVVFGGSALATTNAVTVEGVQSGIVPGPHHGHDAANWDFGEWNNFGDDRDVLDLDLLTQLLSRVLSG</sequence>
<gene>
    <name evidence="1" type="ORF">Nocox_35140</name>
</gene>
<dbReference type="RefSeq" id="WP_020544000.1">
    <property type="nucleotide sequence ID" value="NZ_CP068985.1"/>
</dbReference>
<protein>
    <submittedName>
        <fullName evidence="1">Uncharacterized protein</fullName>
    </submittedName>
</protein>
<accession>A0ABX8UA20</accession>
<keyword evidence="2" id="KW-1185">Reference proteome</keyword>
<proteinExistence type="predicted"/>
<dbReference type="Proteomes" id="UP000824681">
    <property type="component" value="Chromosome"/>
</dbReference>
<name>A0ABX8UA20_9ACTN</name>
<reference evidence="1 2" key="1">
    <citation type="journal article" date="2021" name="ACS Chem. Biol.">
        <title>Genomic-Led Discovery of a Novel Glycopeptide Antibiotic by Nonomuraea coxensis DSM 45129.</title>
        <authorList>
            <person name="Yushchuk O."/>
            <person name="Vior N.M."/>
            <person name="Andreo-Vidal A."/>
            <person name="Berini F."/>
            <person name="Ruckert C."/>
            <person name="Busche T."/>
            <person name="Binda E."/>
            <person name="Kalinowski J."/>
            <person name="Truman A.W."/>
            <person name="Marinelli F."/>
        </authorList>
    </citation>
    <scope>NUCLEOTIDE SEQUENCE [LARGE SCALE GENOMIC DNA]</scope>
    <source>
        <strain evidence="1 2">DSM 45129</strain>
    </source>
</reference>
<evidence type="ECO:0000313" key="1">
    <source>
        <dbReference type="EMBL" id="QYC44587.1"/>
    </source>
</evidence>
<dbReference type="EMBL" id="CP068985">
    <property type="protein sequence ID" value="QYC44587.1"/>
    <property type="molecule type" value="Genomic_DNA"/>
</dbReference>
<evidence type="ECO:0000313" key="2">
    <source>
        <dbReference type="Proteomes" id="UP000824681"/>
    </source>
</evidence>